<sequence length="318" mass="32154">MRGPADLVSDEIRRIRAAGDVPLVGDPRLPDAQWNAVRGLAATAQVPRDAAWASLTSGSSGTPRVVLRTHASWRASFPAVAGLLAAGSDDAVALPAPPSSSLTLFSLAHALDGGPRPVLGRGGAGASCFHGTPQGLRALLDTDGPTTVRTALVGGSALDRGLRADAEARGIRVVGYYGAAELSFVAVDHGTGLRPFPGVDLRVSGGELWVRSPYVALGYLGRTGPLRRDGEWATVGDLAETVAGTVRLRGRADGAIQTASATVLPEEVEAALRQLPGVADAVVVGVPTPGVGAVVAAVVETGSDGAAGLRRAAAARLA</sequence>
<dbReference type="Pfam" id="PF00501">
    <property type="entry name" value="AMP-binding"/>
    <property type="match status" value="1"/>
</dbReference>
<dbReference type="PANTHER" id="PTHR43201">
    <property type="entry name" value="ACYL-COA SYNTHETASE"/>
    <property type="match status" value="1"/>
</dbReference>
<dbReference type="InterPro" id="IPR000873">
    <property type="entry name" value="AMP-dep_synth/lig_dom"/>
</dbReference>
<dbReference type="GO" id="GO:0016874">
    <property type="term" value="F:ligase activity"/>
    <property type="evidence" value="ECO:0007669"/>
    <property type="project" value="UniProtKB-KW"/>
</dbReference>
<dbReference type="Pfam" id="PF13193">
    <property type="entry name" value="AMP-binding_C"/>
    <property type="match status" value="1"/>
</dbReference>
<evidence type="ECO:0000259" key="4">
    <source>
        <dbReference type="Pfam" id="PF13193"/>
    </source>
</evidence>
<dbReference type="SUPFAM" id="SSF56801">
    <property type="entry name" value="Acetyl-CoA synthetase-like"/>
    <property type="match status" value="1"/>
</dbReference>
<keyword evidence="6" id="KW-1185">Reference proteome</keyword>
<feature type="non-terminal residue" evidence="5">
    <location>
        <position position="318"/>
    </location>
</feature>
<keyword evidence="2 5" id="KW-0436">Ligase</keyword>
<dbReference type="InterPro" id="IPR025110">
    <property type="entry name" value="AMP-bd_C"/>
</dbReference>
<name>A0ABX1CEK0_9ACTN</name>
<dbReference type="InterPro" id="IPR042099">
    <property type="entry name" value="ANL_N_sf"/>
</dbReference>
<organism evidence="5 6">
    <name type="scientific">Streptomyces bohaiensis</name>
    <dbReference type="NCBI Taxonomy" id="1431344"/>
    <lineage>
        <taxon>Bacteria</taxon>
        <taxon>Bacillati</taxon>
        <taxon>Actinomycetota</taxon>
        <taxon>Actinomycetes</taxon>
        <taxon>Kitasatosporales</taxon>
        <taxon>Streptomycetaceae</taxon>
        <taxon>Streptomyces</taxon>
    </lineage>
</organism>
<dbReference type="PANTHER" id="PTHR43201:SF5">
    <property type="entry name" value="MEDIUM-CHAIN ACYL-COA LIGASE ACSF2, MITOCHONDRIAL"/>
    <property type="match status" value="1"/>
</dbReference>
<dbReference type="InterPro" id="IPR045851">
    <property type="entry name" value="AMP-bd_C_sf"/>
</dbReference>
<dbReference type="Gene3D" id="3.40.50.12780">
    <property type="entry name" value="N-terminal domain of ligase-like"/>
    <property type="match status" value="1"/>
</dbReference>
<proteinExistence type="inferred from homology"/>
<dbReference type="EMBL" id="JAAVJC010000037">
    <property type="protein sequence ID" value="NJQ14764.1"/>
    <property type="molecule type" value="Genomic_DNA"/>
</dbReference>
<dbReference type="Proteomes" id="UP000727056">
    <property type="component" value="Unassembled WGS sequence"/>
</dbReference>
<evidence type="ECO:0000256" key="2">
    <source>
        <dbReference type="ARBA" id="ARBA00022598"/>
    </source>
</evidence>
<evidence type="ECO:0000259" key="3">
    <source>
        <dbReference type="Pfam" id="PF00501"/>
    </source>
</evidence>
<evidence type="ECO:0000313" key="5">
    <source>
        <dbReference type="EMBL" id="NJQ14764.1"/>
    </source>
</evidence>
<evidence type="ECO:0000256" key="1">
    <source>
        <dbReference type="ARBA" id="ARBA00006432"/>
    </source>
</evidence>
<gene>
    <name evidence="5" type="ORF">HCN52_07350</name>
</gene>
<feature type="domain" description="AMP-dependent synthetase/ligase" evidence="3">
    <location>
        <begin position="41"/>
        <end position="220"/>
    </location>
</feature>
<protein>
    <submittedName>
        <fullName evidence="5">Long-chain fatty acid--CoA ligase</fullName>
    </submittedName>
</protein>
<evidence type="ECO:0000313" key="6">
    <source>
        <dbReference type="Proteomes" id="UP000727056"/>
    </source>
</evidence>
<feature type="domain" description="AMP-binding enzyme C-terminal" evidence="4">
    <location>
        <begin position="267"/>
        <end position="302"/>
    </location>
</feature>
<reference evidence="5 6" key="1">
    <citation type="submission" date="2020-03" db="EMBL/GenBank/DDBJ databases">
        <title>Draft genome of Streptomyces sp. ventii, isolated from the Axial Seamount in the Pacific Ocean, and resequencing of the two type strains Streptomyces lonarensis strain NCL 716 and Streptomyces bohaiensis strain 11A07.</title>
        <authorList>
            <person name="Loughran R.M."/>
            <person name="Pfannmuller K.M."/>
            <person name="Wasson B.J."/>
            <person name="Deadmond M.C."/>
            <person name="Paddock B.E."/>
            <person name="Koyack M.J."/>
            <person name="Gallegos D.A."/>
            <person name="Mitchell E.A."/>
            <person name="Ushijima B."/>
            <person name="Saw J.H."/>
            <person name="Mcphail K.L."/>
            <person name="Videau P."/>
        </authorList>
    </citation>
    <scope>NUCLEOTIDE SEQUENCE [LARGE SCALE GENOMIC DNA]</scope>
    <source>
        <strain evidence="5 6">11A07</strain>
    </source>
</reference>
<dbReference type="Gene3D" id="3.30.300.30">
    <property type="match status" value="1"/>
</dbReference>
<accession>A0ABX1CEK0</accession>
<comment type="similarity">
    <text evidence="1">Belongs to the ATP-dependent AMP-binding enzyme family.</text>
</comment>
<comment type="caution">
    <text evidence="5">The sequence shown here is derived from an EMBL/GenBank/DDBJ whole genome shotgun (WGS) entry which is preliminary data.</text>
</comment>